<evidence type="ECO:0000313" key="3">
    <source>
        <dbReference type="Proteomes" id="UP001353858"/>
    </source>
</evidence>
<accession>A0AAN7P6X2</accession>
<dbReference type="Proteomes" id="UP001353858">
    <property type="component" value="Unassembled WGS sequence"/>
</dbReference>
<name>A0AAN7P6X2_9COLE</name>
<comment type="caution">
    <text evidence="2">The sequence shown here is derived from an EMBL/GenBank/DDBJ whole genome shotgun (WGS) entry which is preliminary data.</text>
</comment>
<dbReference type="EMBL" id="JARPUR010000004">
    <property type="protein sequence ID" value="KAK4877133.1"/>
    <property type="molecule type" value="Genomic_DNA"/>
</dbReference>
<evidence type="ECO:0000256" key="1">
    <source>
        <dbReference type="SAM" id="MobiDB-lite"/>
    </source>
</evidence>
<evidence type="ECO:0000313" key="2">
    <source>
        <dbReference type="EMBL" id="KAK4877133.1"/>
    </source>
</evidence>
<gene>
    <name evidence="2" type="ORF">RN001_009639</name>
</gene>
<reference evidence="3" key="1">
    <citation type="submission" date="2023-01" db="EMBL/GenBank/DDBJ databases">
        <title>Key to firefly adult light organ development and bioluminescence: homeobox transcription factors regulate luciferase expression and transportation to peroxisome.</title>
        <authorList>
            <person name="Fu X."/>
        </authorList>
    </citation>
    <scope>NUCLEOTIDE SEQUENCE [LARGE SCALE GENOMIC DNA]</scope>
</reference>
<keyword evidence="3" id="KW-1185">Reference proteome</keyword>
<feature type="compositionally biased region" description="Polar residues" evidence="1">
    <location>
        <begin position="118"/>
        <end position="141"/>
    </location>
</feature>
<sequence>MTGVYSTVVNYSNLDLLRRFSRIQTINEIVTDIGDSFTFPKENISSKLGTGKDNDCKKLPTINEIKEVVLKAKSDALTNCLAVGLNTTDEALCTIHIKPDIDDCVYQEVDDKGKFSSESDSDSPNKTQLKTTIPKPTSPIL</sequence>
<protein>
    <submittedName>
        <fullName evidence="2">Uncharacterized protein</fullName>
    </submittedName>
</protein>
<dbReference type="AlphaFoldDB" id="A0AAN7P6X2"/>
<organism evidence="2 3">
    <name type="scientific">Aquatica leii</name>
    <dbReference type="NCBI Taxonomy" id="1421715"/>
    <lineage>
        <taxon>Eukaryota</taxon>
        <taxon>Metazoa</taxon>
        <taxon>Ecdysozoa</taxon>
        <taxon>Arthropoda</taxon>
        <taxon>Hexapoda</taxon>
        <taxon>Insecta</taxon>
        <taxon>Pterygota</taxon>
        <taxon>Neoptera</taxon>
        <taxon>Endopterygota</taxon>
        <taxon>Coleoptera</taxon>
        <taxon>Polyphaga</taxon>
        <taxon>Elateriformia</taxon>
        <taxon>Elateroidea</taxon>
        <taxon>Lampyridae</taxon>
        <taxon>Luciolinae</taxon>
        <taxon>Aquatica</taxon>
    </lineage>
</organism>
<feature type="region of interest" description="Disordered" evidence="1">
    <location>
        <begin position="113"/>
        <end position="141"/>
    </location>
</feature>
<proteinExistence type="predicted"/>